<evidence type="ECO:0000256" key="2">
    <source>
        <dbReference type="SAM" id="Phobius"/>
    </source>
</evidence>
<feature type="transmembrane region" description="Helical" evidence="2">
    <location>
        <begin position="174"/>
        <end position="193"/>
    </location>
</feature>
<sequence>MSATPSTTLQLLDLEPMPYRLGYGIPLIVLSAILCFAGAFLTLDRTRTFAPMSVGKRQTVIYRLEGGVGGLIIGWAFGVHLVTFLALIISNKTSAAHIGVIPFLVVWAISGIATAIAGGRLRIVALLFAGIMGGCVIARTGGTHHLCRSPTDTTSVGPATFSQGLTVLIHPPLLPRRVFLAVFIPILTLATLIPSPHIRLPALRFAVACSGAYGITTGGAIVGGIGSWANNWDRLWLEQSLEWGGAAEKGLSAMFWVLIALGCASNWLLRRQLGENPDQKWDAWLANYAASLPTRAGTFEPPQGLFQKLFKGTPTDPVQFPGDEESHPPFSSPLAQNKLRTKPRSRATSGGTTAVKFQPLAQDLSSDSESDDDLDKKYPLRPFAKRASTSGSSVTAVSDRVRGKMPKIGGEDVDYSDTEALPVLKKHGSSQRDAPGWKPGFLARAQEGDAPLPPGAVPTTPSLLKALERVHQAQTSVYGPGSAPQTPQPGSPKSDGGGEGGGERWQNFWSDVQAKASEPEGAPQKRKT</sequence>
<gene>
    <name evidence="3" type="ORF">EXIGLDRAFT_760792</name>
</gene>
<evidence type="ECO:0000313" key="4">
    <source>
        <dbReference type="Proteomes" id="UP000077266"/>
    </source>
</evidence>
<feature type="region of interest" description="Disordered" evidence="1">
    <location>
        <begin position="308"/>
        <end position="398"/>
    </location>
</feature>
<evidence type="ECO:0000313" key="3">
    <source>
        <dbReference type="EMBL" id="KZW01589.1"/>
    </source>
</evidence>
<dbReference type="EMBL" id="KV425893">
    <property type="protein sequence ID" value="KZW01589.1"/>
    <property type="molecule type" value="Genomic_DNA"/>
</dbReference>
<feature type="transmembrane region" description="Helical" evidence="2">
    <location>
        <begin position="123"/>
        <end position="142"/>
    </location>
</feature>
<keyword evidence="2" id="KW-0812">Transmembrane</keyword>
<feature type="region of interest" description="Disordered" evidence="1">
    <location>
        <begin position="425"/>
        <end position="528"/>
    </location>
</feature>
<feature type="transmembrane region" description="Helical" evidence="2">
    <location>
        <begin position="250"/>
        <end position="269"/>
    </location>
</feature>
<organism evidence="3 4">
    <name type="scientific">Exidia glandulosa HHB12029</name>
    <dbReference type="NCBI Taxonomy" id="1314781"/>
    <lineage>
        <taxon>Eukaryota</taxon>
        <taxon>Fungi</taxon>
        <taxon>Dikarya</taxon>
        <taxon>Basidiomycota</taxon>
        <taxon>Agaricomycotina</taxon>
        <taxon>Agaricomycetes</taxon>
        <taxon>Auriculariales</taxon>
        <taxon>Exidiaceae</taxon>
        <taxon>Exidia</taxon>
    </lineage>
</organism>
<dbReference type="AlphaFoldDB" id="A0A165P3H8"/>
<proteinExistence type="predicted"/>
<name>A0A165P3H8_EXIGL</name>
<dbReference type="Proteomes" id="UP000077266">
    <property type="component" value="Unassembled WGS sequence"/>
</dbReference>
<evidence type="ECO:0008006" key="5">
    <source>
        <dbReference type="Google" id="ProtNLM"/>
    </source>
</evidence>
<evidence type="ECO:0000256" key="1">
    <source>
        <dbReference type="SAM" id="MobiDB-lite"/>
    </source>
</evidence>
<feature type="transmembrane region" description="Helical" evidence="2">
    <location>
        <begin position="20"/>
        <end position="43"/>
    </location>
</feature>
<keyword evidence="4" id="KW-1185">Reference proteome</keyword>
<feature type="transmembrane region" description="Helical" evidence="2">
    <location>
        <begin position="64"/>
        <end position="89"/>
    </location>
</feature>
<keyword evidence="2" id="KW-0472">Membrane</keyword>
<protein>
    <recommendedName>
        <fullName evidence="5">DUF4203 domain-containing protein</fullName>
    </recommendedName>
</protein>
<keyword evidence="2" id="KW-1133">Transmembrane helix</keyword>
<feature type="transmembrane region" description="Helical" evidence="2">
    <location>
        <begin position="205"/>
        <end position="230"/>
    </location>
</feature>
<feature type="transmembrane region" description="Helical" evidence="2">
    <location>
        <begin position="95"/>
        <end position="116"/>
    </location>
</feature>
<dbReference type="OrthoDB" id="3364886at2759"/>
<accession>A0A165P3H8</accession>
<feature type="compositionally biased region" description="Low complexity" evidence="1">
    <location>
        <begin position="387"/>
        <end position="398"/>
    </location>
</feature>
<reference evidence="3 4" key="1">
    <citation type="journal article" date="2016" name="Mol. Biol. Evol.">
        <title>Comparative Genomics of Early-Diverging Mushroom-Forming Fungi Provides Insights into the Origins of Lignocellulose Decay Capabilities.</title>
        <authorList>
            <person name="Nagy L.G."/>
            <person name="Riley R."/>
            <person name="Tritt A."/>
            <person name="Adam C."/>
            <person name="Daum C."/>
            <person name="Floudas D."/>
            <person name="Sun H."/>
            <person name="Yadav J.S."/>
            <person name="Pangilinan J."/>
            <person name="Larsson K.H."/>
            <person name="Matsuura K."/>
            <person name="Barry K."/>
            <person name="Labutti K."/>
            <person name="Kuo R."/>
            <person name="Ohm R.A."/>
            <person name="Bhattacharya S.S."/>
            <person name="Shirouzu T."/>
            <person name="Yoshinaga Y."/>
            <person name="Martin F.M."/>
            <person name="Grigoriev I.V."/>
            <person name="Hibbett D.S."/>
        </authorList>
    </citation>
    <scope>NUCLEOTIDE SEQUENCE [LARGE SCALE GENOMIC DNA]</scope>
    <source>
        <strain evidence="3 4">HHB12029</strain>
    </source>
</reference>
<dbReference type="InParanoid" id="A0A165P3H8"/>